<comment type="caution">
    <text evidence="10">The sequence shown here is derived from an EMBL/GenBank/DDBJ whole genome shotgun (WGS) entry which is preliminary data.</text>
</comment>
<organism evidence="10 11">
    <name type="scientific">Rotaria magnacalcarata</name>
    <dbReference type="NCBI Taxonomy" id="392030"/>
    <lineage>
        <taxon>Eukaryota</taxon>
        <taxon>Metazoa</taxon>
        <taxon>Spiralia</taxon>
        <taxon>Gnathifera</taxon>
        <taxon>Rotifera</taxon>
        <taxon>Eurotatoria</taxon>
        <taxon>Bdelloidea</taxon>
        <taxon>Philodinida</taxon>
        <taxon>Philodinidae</taxon>
        <taxon>Rotaria</taxon>
    </lineage>
</organism>
<dbReference type="PRINTS" id="PR01162">
    <property type="entry name" value="ALPHATUBULIN"/>
</dbReference>
<sequence>MLCSLLSLYYLATSPPMFVPGGDLAPSQHSAVALANSTALVDAWARINLKFDLMYSKRAFVHWYIKEGMEENDFSEARENLAALEQDYIEAGHDSTRFDSARSSLS</sequence>
<dbReference type="SUPFAM" id="SSF55307">
    <property type="entry name" value="Tubulin C-terminal domain-like"/>
    <property type="match status" value="1"/>
</dbReference>
<proteinExistence type="inferred from homology"/>
<comment type="similarity">
    <text evidence="2">Belongs to the tubulin family.</text>
</comment>
<dbReference type="GO" id="GO:0005525">
    <property type="term" value="F:GTP binding"/>
    <property type="evidence" value="ECO:0007669"/>
    <property type="project" value="UniProtKB-KW"/>
</dbReference>
<dbReference type="InterPro" id="IPR000217">
    <property type="entry name" value="Tubulin"/>
</dbReference>
<evidence type="ECO:0000256" key="1">
    <source>
        <dbReference type="ARBA" id="ARBA00001946"/>
    </source>
</evidence>
<gene>
    <name evidence="10" type="ORF">GIL414_LOCUS40253</name>
</gene>
<keyword evidence="6" id="KW-0378">Hydrolase</keyword>
<keyword evidence="4" id="KW-0493">Microtubule</keyword>
<name>A0A8S2ZTC4_9BILA</name>
<dbReference type="EMBL" id="CAJOBJ010111123">
    <property type="protein sequence ID" value="CAF4632119.1"/>
    <property type="molecule type" value="Genomic_DNA"/>
</dbReference>
<evidence type="ECO:0000256" key="2">
    <source>
        <dbReference type="ARBA" id="ARBA00009636"/>
    </source>
</evidence>
<protein>
    <submittedName>
        <fullName evidence="10">Uncharacterized protein</fullName>
    </submittedName>
</protein>
<dbReference type="GO" id="GO:0005200">
    <property type="term" value="F:structural constituent of cytoskeleton"/>
    <property type="evidence" value="ECO:0007669"/>
    <property type="project" value="InterPro"/>
</dbReference>
<dbReference type="GO" id="GO:0007017">
    <property type="term" value="P:microtubule-based process"/>
    <property type="evidence" value="ECO:0007669"/>
    <property type="project" value="InterPro"/>
</dbReference>
<evidence type="ECO:0000256" key="3">
    <source>
        <dbReference type="ARBA" id="ARBA00011747"/>
    </source>
</evidence>
<accession>A0A8S2ZTC4</accession>
<dbReference type="GO" id="GO:0016787">
    <property type="term" value="F:hydrolase activity"/>
    <property type="evidence" value="ECO:0007669"/>
    <property type="project" value="UniProtKB-KW"/>
</dbReference>
<evidence type="ECO:0000256" key="7">
    <source>
        <dbReference type="ARBA" id="ARBA00023134"/>
    </source>
</evidence>
<evidence type="ECO:0000256" key="9">
    <source>
        <dbReference type="ARBA" id="ARBA00049117"/>
    </source>
</evidence>
<evidence type="ECO:0000256" key="4">
    <source>
        <dbReference type="ARBA" id="ARBA00022701"/>
    </source>
</evidence>
<dbReference type="Gene3D" id="1.10.287.600">
    <property type="entry name" value="Helix hairpin bin"/>
    <property type="match status" value="1"/>
</dbReference>
<dbReference type="PANTHER" id="PTHR11588">
    <property type="entry name" value="TUBULIN"/>
    <property type="match status" value="1"/>
</dbReference>
<comment type="catalytic activity">
    <reaction evidence="9">
        <text>GTP + H2O = GDP + phosphate + H(+)</text>
        <dbReference type="Rhea" id="RHEA:19669"/>
        <dbReference type="ChEBI" id="CHEBI:15377"/>
        <dbReference type="ChEBI" id="CHEBI:15378"/>
        <dbReference type="ChEBI" id="CHEBI:37565"/>
        <dbReference type="ChEBI" id="CHEBI:43474"/>
        <dbReference type="ChEBI" id="CHEBI:58189"/>
    </reaction>
    <physiologicalReaction direction="left-to-right" evidence="9">
        <dbReference type="Rhea" id="RHEA:19670"/>
    </physiologicalReaction>
</comment>
<keyword evidence="5" id="KW-0547">Nucleotide-binding</keyword>
<comment type="cofactor">
    <cofactor evidence="1">
        <name>Mg(2+)</name>
        <dbReference type="ChEBI" id="CHEBI:18420"/>
    </cofactor>
</comment>
<dbReference type="InterPro" id="IPR008280">
    <property type="entry name" value="Tub_FtsZ_C"/>
</dbReference>
<dbReference type="InterPro" id="IPR023123">
    <property type="entry name" value="Tubulin_C"/>
</dbReference>
<evidence type="ECO:0000313" key="10">
    <source>
        <dbReference type="EMBL" id="CAF4632119.1"/>
    </source>
</evidence>
<dbReference type="FunFam" id="1.10.287.600:FF:000001">
    <property type="entry name" value="Tubulin alpha chain"/>
    <property type="match status" value="1"/>
</dbReference>
<evidence type="ECO:0000256" key="8">
    <source>
        <dbReference type="ARBA" id="ARBA00034296"/>
    </source>
</evidence>
<dbReference type="AlphaFoldDB" id="A0A8S2ZTC4"/>
<evidence type="ECO:0000256" key="6">
    <source>
        <dbReference type="ARBA" id="ARBA00022801"/>
    </source>
</evidence>
<comment type="function">
    <text evidence="8">Tubulin is the major constituent of microtubules, a cylinder consisting of laterally associated linear protofilaments composed of alpha- and beta-tubulin heterodimers. Microtubules grow by the addition of GTP-tubulin dimers to the microtubule end, where a stabilizing cap forms. Below the cap, tubulin dimers are in GDP-bound state, owing to GTPase activity of alpha-tubulin.</text>
</comment>
<reference evidence="10" key="1">
    <citation type="submission" date="2021-02" db="EMBL/GenBank/DDBJ databases">
        <authorList>
            <person name="Nowell W R."/>
        </authorList>
    </citation>
    <scope>NUCLEOTIDE SEQUENCE</scope>
</reference>
<evidence type="ECO:0000313" key="11">
    <source>
        <dbReference type="Proteomes" id="UP000681720"/>
    </source>
</evidence>
<dbReference type="GO" id="GO:0005874">
    <property type="term" value="C:microtubule"/>
    <property type="evidence" value="ECO:0007669"/>
    <property type="project" value="UniProtKB-KW"/>
</dbReference>
<comment type="subunit">
    <text evidence="3">Dimer of alpha and beta chains. A typical microtubule is a hollow water-filled tube with an outer diameter of 25 nm and an inner diameter of 15 nM. Alpha-beta heterodimers associate head-to-tail to form protofilaments running lengthwise along the microtubule wall with the beta-tubulin subunit facing the microtubule plus end conferring a structural polarity. Microtubules usually have 13 protofilaments but different protofilament numbers can be found in some organisms and specialized cells.</text>
</comment>
<dbReference type="Proteomes" id="UP000681720">
    <property type="component" value="Unassembled WGS sequence"/>
</dbReference>
<evidence type="ECO:0000256" key="5">
    <source>
        <dbReference type="ARBA" id="ARBA00022741"/>
    </source>
</evidence>
<dbReference type="InterPro" id="IPR002452">
    <property type="entry name" value="Alpha_tubulin"/>
</dbReference>
<keyword evidence="7" id="KW-0342">GTP-binding</keyword>